<accession>F1Z7K5</accession>
<dbReference type="STRING" id="983920.Y88_1551"/>
<dbReference type="AlphaFoldDB" id="F1Z7K5"/>
<organism evidence="1 2">
    <name type="scientific">Novosphingobium nitrogenifigens DSM 19370</name>
    <dbReference type="NCBI Taxonomy" id="983920"/>
    <lineage>
        <taxon>Bacteria</taxon>
        <taxon>Pseudomonadati</taxon>
        <taxon>Pseudomonadota</taxon>
        <taxon>Alphaproteobacteria</taxon>
        <taxon>Sphingomonadales</taxon>
        <taxon>Sphingomonadaceae</taxon>
        <taxon>Novosphingobium</taxon>
    </lineage>
</organism>
<dbReference type="HOGENOM" id="CLU_1239120_0_0_5"/>
<evidence type="ECO:0000313" key="2">
    <source>
        <dbReference type="Proteomes" id="UP000004728"/>
    </source>
</evidence>
<comment type="caution">
    <text evidence="1">The sequence shown here is derived from an EMBL/GenBank/DDBJ whole genome shotgun (WGS) entry which is preliminary data.</text>
</comment>
<keyword evidence="2" id="KW-1185">Reference proteome</keyword>
<dbReference type="EMBL" id="AEWJ01000033">
    <property type="protein sequence ID" value="EGD59396.1"/>
    <property type="molecule type" value="Genomic_DNA"/>
</dbReference>
<dbReference type="InParanoid" id="F1Z7K5"/>
<protein>
    <submittedName>
        <fullName evidence="1">Uncharacterized protein</fullName>
    </submittedName>
</protein>
<evidence type="ECO:0000313" key="1">
    <source>
        <dbReference type="EMBL" id="EGD59396.1"/>
    </source>
</evidence>
<proteinExistence type="predicted"/>
<dbReference type="Proteomes" id="UP000004728">
    <property type="component" value="Unassembled WGS sequence"/>
</dbReference>
<sequence>MMMAGGIKPLASLGAGLLSRARARRRVPLTFVHEAPLVHEPGADPEAALAFEIAPVSTDVPFTDIEGVNPSTLDGAGVEITDAANSTHAVPEVVNRMARLADALGVARTGSAAAAPIPLAPAAETFAVEPSADAAPARRDRRVAFTLRLDPAQHASLRRLVAEQGRSAQKVLLDALADYVVTQDCAGAQDCLGTLDNLGRGGTSEPVYPVVMRPRRLWTGNES</sequence>
<gene>
    <name evidence="1" type="ORF">Y88_1551</name>
</gene>
<name>F1Z7K5_9SPHN</name>
<reference evidence="1 2" key="1">
    <citation type="journal article" date="2012" name="J. Bacteriol.">
        <title>Draft Genome Sequence of Novosphingobium nitrogenifigens Y88T.</title>
        <authorList>
            <person name="Strabala T.J."/>
            <person name="Macdonald L."/>
            <person name="Liu V."/>
            <person name="Smit A.M."/>
        </authorList>
    </citation>
    <scope>NUCLEOTIDE SEQUENCE [LARGE SCALE GENOMIC DNA]</scope>
    <source>
        <strain evidence="1 2">DSM 19370</strain>
    </source>
</reference>